<proteinExistence type="predicted"/>
<name>A0A507DPU3_9FUNG</name>
<evidence type="ECO:0000313" key="3">
    <source>
        <dbReference type="Proteomes" id="UP000318582"/>
    </source>
</evidence>
<feature type="compositionally biased region" description="Low complexity" evidence="1">
    <location>
        <begin position="120"/>
        <end position="129"/>
    </location>
</feature>
<evidence type="ECO:0000256" key="1">
    <source>
        <dbReference type="SAM" id="MobiDB-lite"/>
    </source>
</evidence>
<dbReference type="EMBL" id="QEAQ01000236">
    <property type="protein sequence ID" value="TPX53255.1"/>
    <property type="molecule type" value="Genomic_DNA"/>
</dbReference>
<feature type="region of interest" description="Disordered" evidence="1">
    <location>
        <begin position="120"/>
        <end position="146"/>
    </location>
</feature>
<evidence type="ECO:0000313" key="2">
    <source>
        <dbReference type="EMBL" id="TPX53255.1"/>
    </source>
</evidence>
<dbReference type="AlphaFoldDB" id="A0A507DPU3"/>
<dbReference type="Proteomes" id="UP000318582">
    <property type="component" value="Unassembled WGS sequence"/>
</dbReference>
<feature type="region of interest" description="Disordered" evidence="1">
    <location>
        <begin position="190"/>
        <end position="210"/>
    </location>
</feature>
<protein>
    <submittedName>
        <fullName evidence="2">Uncharacterized protein</fullName>
    </submittedName>
</protein>
<keyword evidence="3" id="KW-1185">Reference proteome</keyword>
<gene>
    <name evidence="2" type="ORF">PhCBS80983_g06333</name>
</gene>
<comment type="caution">
    <text evidence="2">The sequence shown here is derived from an EMBL/GenBank/DDBJ whole genome shotgun (WGS) entry which is preliminary data.</text>
</comment>
<reference evidence="2 3" key="1">
    <citation type="journal article" date="2019" name="Sci. Rep.">
        <title>Comparative genomics of chytrid fungi reveal insights into the obligate biotrophic and pathogenic lifestyle of Synchytrium endobioticum.</title>
        <authorList>
            <person name="van de Vossenberg B.T.L.H."/>
            <person name="Warris S."/>
            <person name="Nguyen H.D.T."/>
            <person name="van Gent-Pelzer M.P.E."/>
            <person name="Joly D.L."/>
            <person name="van de Geest H.C."/>
            <person name="Bonants P.J.M."/>
            <person name="Smith D.S."/>
            <person name="Levesque C.A."/>
            <person name="van der Lee T.A.J."/>
        </authorList>
    </citation>
    <scope>NUCLEOTIDE SEQUENCE [LARGE SCALE GENOMIC DNA]</scope>
    <source>
        <strain evidence="2 3">CBS 809.83</strain>
    </source>
</reference>
<sequence>MAPHTPSLHLFRDALRMIRLHCSTYAHPTKAAASSAPPSLHARHDPHRRKLASNVRQLFELYREERDAEKVETLLEKGRHDLEVMGWLAAMEGGNWQQPVGKETRHCIEPVLITALAPDPATAEADTAPVGPSTRSGTIRVPAKNPVTPVNTVTVTTHTDPEDANDVDRVFGMFPLPSALATALAPAPATATTPAPVSKHATPQLPHKRRPSSLNMLVTDRRFPLVANCERVMEDPPYPVSKTPDDGLDVGLDDGLDDGLDAGLDIAQRPERPERGRQSLEAFLRDSSDAAFFARVLSLDGDSNLLNHLEQ</sequence>
<organism evidence="2 3">
    <name type="scientific">Powellomyces hirtus</name>
    <dbReference type="NCBI Taxonomy" id="109895"/>
    <lineage>
        <taxon>Eukaryota</taxon>
        <taxon>Fungi</taxon>
        <taxon>Fungi incertae sedis</taxon>
        <taxon>Chytridiomycota</taxon>
        <taxon>Chytridiomycota incertae sedis</taxon>
        <taxon>Chytridiomycetes</taxon>
        <taxon>Spizellomycetales</taxon>
        <taxon>Powellomycetaceae</taxon>
        <taxon>Powellomyces</taxon>
    </lineage>
</organism>
<accession>A0A507DPU3</accession>